<organism evidence="1 2">
    <name type="scientific">Alteromonas confluentis</name>
    <dbReference type="NCBI Taxonomy" id="1656094"/>
    <lineage>
        <taxon>Bacteria</taxon>
        <taxon>Pseudomonadati</taxon>
        <taxon>Pseudomonadota</taxon>
        <taxon>Gammaproteobacteria</taxon>
        <taxon>Alteromonadales</taxon>
        <taxon>Alteromonadaceae</taxon>
        <taxon>Alteromonas/Salinimonas group</taxon>
        <taxon>Alteromonas</taxon>
    </lineage>
</organism>
<keyword evidence="2" id="KW-1185">Reference proteome</keyword>
<dbReference type="AlphaFoldDB" id="A0A1E7Z5L5"/>
<sequence length="618" mass="70694">MPLVIAGPLLRHTHQNGFVLWLVTRERTAINVTLNGESTPTQSHAIQAGEHAFVTLLEVSVEDGLEEATRYHYGLEFNNDALNSEWRNECEELLFAQQQSLSFVWQSTLTNVLHGSCRKPHHHETDALIRVHDLIQSEFDGNAQRPDMLLLTGDQVYSDDVAGPMLMAIQQVITELGLFGEALEGAVVSHSDELPDHDLNFYRRDDLLPKIAMNTALSKLFFGAKKKPVFTSVNAKNHLITFAEIFAMYLLVWSPVMWRRVTIRSNQIQEAFRAQFDQEQQVLNGFIETLPQIRRAMAHIPVYMIFDDHDVTDDWNLTRGWEEEVYGHPLSRRMVGNALMGYWLCQGWGNQPDKFRTISEQAVNVFTSTGLQQHDDFINTLFDFSEWHYTLETSPPVYVMDTRTQRWRSESSLNKPSGLMDWEMLCEFQQALIGKEAVIVVSAAPIYGVKAIEAIQKVFTFFGKALTVDAENWMAHKGTANVILNIFRHYRTPPEFIILSGDVHYSFVYDVRLRFQRNSPHITQFTCSGIKNAFPDGLLSWLERINRWLYGHKSPLNIFTRRRNMSVRSRPPAGLHGKTLLNQSAIGQLVLHENDTTVVCKALCSNGDTVEFPPRKED</sequence>
<reference evidence="1 2" key="1">
    <citation type="submission" date="2016-08" db="EMBL/GenBank/DDBJ databases">
        <authorList>
            <person name="Seilhamer J.J."/>
        </authorList>
    </citation>
    <scope>NUCLEOTIDE SEQUENCE [LARGE SCALE GENOMIC DNA]</scope>
    <source>
        <strain evidence="1 2">KCTC 42603</strain>
    </source>
</reference>
<protein>
    <recommendedName>
        <fullName evidence="3">PhoD-like phosphatase metallophosphatase domain-containing protein</fullName>
    </recommendedName>
</protein>
<evidence type="ECO:0000313" key="1">
    <source>
        <dbReference type="EMBL" id="OFC68825.1"/>
    </source>
</evidence>
<dbReference type="PANTHER" id="PTHR37031:SF2">
    <property type="entry name" value="PHOD-LIKE PHOSPHATASE METALLOPHOSPHATASE DOMAIN-CONTAINING PROTEIN"/>
    <property type="match status" value="1"/>
</dbReference>
<dbReference type="STRING" id="1656094.BFC18_00785"/>
<dbReference type="InterPro" id="IPR038607">
    <property type="entry name" value="PhoD-like_sf"/>
</dbReference>
<dbReference type="EMBL" id="MDHN01000043">
    <property type="protein sequence ID" value="OFC68825.1"/>
    <property type="molecule type" value="Genomic_DNA"/>
</dbReference>
<accession>A0A1E7Z5L5</accession>
<dbReference type="SUPFAM" id="SSF56300">
    <property type="entry name" value="Metallo-dependent phosphatases"/>
    <property type="match status" value="1"/>
</dbReference>
<proteinExistence type="predicted"/>
<dbReference type="Gene3D" id="3.60.21.70">
    <property type="entry name" value="PhoD-like phosphatase"/>
    <property type="match status" value="1"/>
</dbReference>
<gene>
    <name evidence="1" type="ORF">BFC18_00785</name>
</gene>
<dbReference type="OrthoDB" id="9795624at2"/>
<evidence type="ECO:0000313" key="2">
    <source>
        <dbReference type="Proteomes" id="UP000175691"/>
    </source>
</evidence>
<dbReference type="Proteomes" id="UP000175691">
    <property type="component" value="Unassembled WGS sequence"/>
</dbReference>
<evidence type="ECO:0008006" key="3">
    <source>
        <dbReference type="Google" id="ProtNLM"/>
    </source>
</evidence>
<name>A0A1E7Z5L5_9ALTE</name>
<comment type="caution">
    <text evidence="1">The sequence shown here is derived from an EMBL/GenBank/DDBJ whole genome shotgun (WGS) entry which is preliminary data.</text>
</comment>
<dbReference type="PANTHER" id="PTHR37031">
    <property type="entry name" value="METALLOPHOSPHATASE BINDING DOMAIN PROTEIN"/>
    <property type="match status" value="1"/>
</dbReference>
<dbReference type="InterPro" id="IPR029052">
    <property type="entry name" value="Metallo-depent_PP-like"/>
</dbReference>